<dbReference type="InterPro" id="IPR027417">
    <property type="entry name" value="P-loop_NTPase"/>
</dbReference>
<dbReference type="Pfam" id="PF00005">
    <property type="entry name" value="ABC_tran"/>
    <property type="match status" value="1"/>
</dbReference>
<organism evidence="4 5">
    <name type="scientific">Ditylenchus destructor</name>
    <dbReference type="NCBI Taxonomy" id="166010"/>
    <lineage>
        <taxon>Eukaryota</taxon>
        <taxon>Metazoa</taxon>
        <taxon>Ecdysozoa</taxon>
        <taxon>Nematoda</taxon>
        <taxon>Chromadorea</taxon>
        <taxon>Rhabditida</taxon>
        <taxon>Tylenchina</taxon>
        <taxon>Tylenchomorpha</taxon>
        <taxon>Sphaerularioidea</taxon>
        <taxon>Anguinidae</taxon>
        <taxon>Anguininae</taxon>
        <taxon>Ditylenchus</taxon>
    </lineage>
</organism>
<dbReference type="GO" id="GO:0042626">
    <property type="term" value="F:ATPase-coupled transmembrane transporter activity"/>
    <property type="evidence" value="ECO:0007669"/>
    <property type="project" value="TreeGrafter"/>
</dbReference>
<dbReference type="AlphaFoldDB" id="A0AAD4QVD7"/>
<dbReference type="GO" id="GO:0016020">
    <property type="term" value="C:membrane"/>
    <property type="evidence" value="ECO:0007669"/>
    <property type="project" value="TreeGrafter"/>
</dbReference>
<dbReference type="EMBL" id="JAKKPZ010000217">
    <property type="protein sequence ID" value="KAI1698462.1"/>
    <property type="molecule type" value="Genomic_DNA"/>
</dbReference>
<evidence type="ECO:0000256" key="1">
    <source>
        <dbReference type="ARBA" id="ARBA00022741"/>
    </source>
</evidence>
<proteinExistence type="predicted"/>
<feature type="domain" description="ABC transporter" evidence="3">
    <location>
        <begin position="23"/>
        <end position="121"/>
    </location>
</feature>
<evidence type="ECO:0000256" key="2">
    <source>
        <dbReference type="ARBA" id="ARBA00022840"/>
    </source>
</evidence>
<gene>
    <name evidence="4" type="ORF">DdX_17886</name>
</gene>
<dbReference type="InterPro" id="IPR050173">
    <property type="entry name" value="ABC_transporter_C-like"/>
</dbReference>
<dbReference type="Proteomes" id="UP001201812">
    <property type="component" value="Unassembled WGS sequence"/>
</dbReference>
<dbReference type="InterPro" id="IPR003439">
    <property type="entry name" value="ABC_transporter-like_ATP-bd"/>
</dbReference>
<keyword evidence="5" id="KW-1185">Reference proteome</keyword>
<name>A0AAD4QVD7_9BILA</name>
<comment type="caution">
    <text evidence="4">The sequence shown here is derived from an EMBL/GenBank/DDBJ whole genome shotgun (WGS) entry which is preliminary data.</text>
</comment>
<dbReference type="Gene3D" id="3.40.50.300">
    <property type="entry name" value="P-loop containing nucleotide triphosphate hydrolases"/>
    <property type="match status" value="1"/>
</dbReference>
<keyword evidence="1" id="KW-0547">Nucleotide-binding</keyword>
<evidence type="ECO:0000259" key="3">
    <source>
        <dbReference type="Pfam" id="PF00005"/>
    </source>
</evidence>
<reference evidence="4" key="1">
    <citation type="submission" date="2022-01" db="EMBL/GenBank/DDBJ databases">
        <title>Genome Sequence Resource for Two Populations of Ditylenchus destructor, the Migratory Endoparasitic Phytonematode.</title>
        <authorList>
            <person name="Zhang H."/>
            <person name="Lin R."/>
            <person name="Xie B."/>
        </authorList>
    </citation>
    <scope>NUCLEOTIDE SEQUENCE</scope>
    <source>
        <strain evidence="4">BazhouSP</strain>
    </source>
</reference>
<evidence type="ECO:0000313" key="4">
    <source>
        <dbReference type="EMBL" id="KAI1698462.1"/>
    </source>
</evidence>
<sequence length="129" mass="14375">MSVQLSPQIEDVLHLWSLLGEGIICSLRQALTIIPQDPVLFCGTLRSNLEPFNEFSHDQIWSALEKAYLKNFVMGFENQLLHEISEGGNNLSVGQRQLVCLARALLRIRSTKILILDEATASIDPATTV</sequence>
<dbReference type="PANTHER" id="PTHR24223">
    <property type="entry name" value="ATP-BINDING CASSETTE SUB-FAMILY C"/>
    <property type="match status" value="1"/>
</dbReference>
<dbReference type="GO" id="GO:0005524">
    <property type="term" value="F:ATP binding"/>
    <property type="evidence" value="ECO:0007669"/>
    <property type="project" value="UniProtKB-KW"/>
</dbReference>
<dbReference type="SUPFAM" id="SSF52540">
    <property type="entry name" value="P-loop containing nucleoside triphosphate hydrolases"/>
    <property type="match status" value="1"/>
</dbReference>
<keyword evidence="2" id="KW-0067">ATP-binding</keyword>
<protein>
    <submittedName>
        <fullName evidence="4">ABC transporter domain-containing protein</fullName>
    </submittedName>
</protein>
<accession>A0AAD4QVD7</accession>
<dbReference type="GO" id="GO:0016887">
    <property type="term" value="F:ATP hydrolysis activity"/>
    <property type="evidence" value="ECO:0007669"/>
    <property type="project" value="InterPro"/>
</dbReference>
<evidence type="ECO:0000313" key="5">
    <source>
        <dbReference type="Proteomes" id="UP001201812"/>
    </source>
</evidence>